<dbReference type="Proteomes" id="UP000271098">
    <property type="component" value="Unassembled WGS sequence"/>
</dbReference>
<evidence type="ECO:0000313" key="5">
    <source>
        <dbReference type="WBParaSite" id="GPUH_0001524601-mRNA-1"/>
    </source>
</evidence>
<keyword evidence="2" id="KW-1133">Transmembrane helix</keyword>
<keyword evidence="2" id="KW-0472">Membrane</keyword>
<dbReference type="EMBL" id="UYRT01082180">
    <property type="protein sequence ID" value="VDN25603.1"/>
    <property type="molecule type" value="Genomic_DNA"/>
</dbReference>
<feature type="compositionally biased region" description="Basic and acidic residues" evidence="1">
    <location>
        <begin position="136"/>
        <end position="150"/>
    </location>
</feature>
<evidence type="ECO:0000313" key="4">
    <source>
        <dbReference type="Proteomes" id="UP000271098"/>
    </source>
</evidence>
<feature type="region of interest" description="Disordered" evidence="1">
    <location>
        <begin position="98"/>
        <end position="150"/>
    </location>
</feature>
<dbReference type="OrthoDB" id="5853103at2759"/>
<gene>
    <name evidence="3" type="ORF">GPUH_LOCUS15225</name>
</gene>
<protein>
    <submittedName>
        <fullName evidence="5">DAG1 domain-containing protein</fullName>
    </submittedName>
</protein>
<accession>A0A183E2N5</accession>
<evidence type="ECO:0000256" key="2">
    <source>
        <dbReference type="SAM" id="Phobius"/>
    </source>
</evidence>
<organism evidence="5">
    <name type="scientific">Gongylonema pulchrum</name>
    <dbReference type="NCBI Taxonomy" id="637853"/>
    <lineage>
        <taxon>Eukaryota</taxon>
        <taxon>Metazoa</taxon>
        <taxon>Ecdysozoa</taxon>
        <taxon>Nematoda</taxon>
        <taxon>Chromadorea</taxon>
        <taxon>Rhabditida</taxon>
        <taxon>Spirurina</taxon>
        <taxon>Spiruromorpha</taxon>
        <taxon>Spiruroidea</taxon>
        <taxon>Gongylonematidae</taxon>
        <taxon>Gongylonema</taxon>
    </lineage>
</organism>
<dbReference type="AlphaFoldDB" id="A0A183E2N5"/>
<keyword evidence="2" id="KW-0812">Transmembrane</keyword>
<reference evidence="5" key="1">
    <citation type="submission" date="2016-06" db="UniProtKB">
        <authorList>
            <consortium name="WormBaseParasite"/>
        </authorList>
    </citation>
    <scope>IDENTIFICATION</scope>
</reference>
<feature type="transmembrane region" description="Helical" evidence="2">
    <location>
        <begin position="6"/>
        <end position="29"/>
    </location>
</feature>
<feature type="compositionally biased region" description="Low complexity" evidence="1">
    <location>
        <begin position="170"/>
        <end position="179"/>
    </location>
</feature>
<proteinExistence type="predicted"/>
<keyword evidence="4" id="KW-1185">Reference proteome</keyword>
<dbReference type="WBParaSite" id="GPUH_0001524601-mRNA-1">
    <property type="protein sequence ID" value="GPUH_0001524601-mRNA-1"/>
    <property type="gene ID" value="GPUH_0001524601"/>
</dbReference>
<sequence>MRIYAWIIVALVAITLISSVLLVCLILILKLAKNRVRDSGRSITVRPKMASPIDAYGMILIRFFVNRKSIISRPEYDTPYDRIASPSVIVMPEYPVQNSSNSIREPERYRSSSTKSNGKPERQRYTFSSRSKRRSEHFVDRDPPSDESRCDYLDPLDLDLGRLHQIYISNNNNNNNNNNSVVSKETKRPPISYLMSTT</sequence>
<feature type="region of interest" description="Disordered" evidence="1">
    <location>
        <begin position="170"/>
        <end position="198"/>
    </location>
</feature>
<evidence type="ECO:0000256" key="1">
    <source>
        <dbReference type="SAM" id="MobiDB-lite"/>
    </source>
</evidence>
<reference evidence="3 4" key="2">
    <citation type="submission" date="2018-11" db="EMBL/GenBank/DDBJ databases">
        <authorList>
            <consortium name="Pathogen Informatics"/>
        </authorList>
    </citation>
    <scope>NUCLEOTIDE SEQUENCE [LARGE SCALE GENOMIC DNA]</scope>
</reference>
<name>A0A183E2N5_9BILA</name>
<evidence type="ECO:0000313" key="3">
    <source>
        <dbReference type="EMBL" id="VDN25603.1"/>
    </source>
</evidence>